<dbReference type="SUPFAM" id="SSF46689">
    <property type="entry name" value="Homeodomain-like"/>
    <property type="match status" value="1"/>
</dbReference>
<sequence length="327" mass="35018">MTSPVQRLNYATTDADEGTEQIRSLYTDHAPSFSGSARQYRLELSSAAVESGYGRLSVDLLSNTMRLTAPCDPVSALIIVSVTSGYASYRVGREQTGPIFLAPYWSEFQCEWDDMSCALGVLDLDGARRVAAEVTGLDERSVTFTGMEPVTAERARHVSTVVHHIAGNVLSNDEVMASPLARGEAFRELAAAAVLTFPNTALEQLTDPSAPPPGYAEPATVRRAVEFIDAHAQEDIDITRIAEASGIGPRGLQQAFRRYRDETPWSTCDGCGWRAPTATWRPPTRPAVTPSEPSPPGGASPIPDGSRSTTGGPTAAHPARRCGGEAR</sequence>
<dbReference type="Proteomes" id="UP001199469">
    <property type="component" value="Unassembled WGS sequence"/>
</dbReference>
<feature type="region of interest" description="Disordered" evidence="3">
    <location>
        <begin position="267"/>
        <end position="327"/>
    </location>
</feature>
<dbReference type="InterPro" id="IPR009057">
    <property type="entry name" value="Homeodomain-like_sf"/>
</dbReference>
<accession>A0ABS8PDF2</accession>
<keyword evidence="1" id="KW-0805">Transcription regulation</keyword>
<evidence type="ECO:0000256" key="2">
    <source>
        <dbReference type="ARBA" id="ARBA00023163"/>
    </source>
</evidence>
<keyword evidence="6" id="KW-1185">Reference proteome</keyword>
<proteinExistence type="predicted"/>
<evidence type="ECO:0000256" key="3">
    <source>
        <dbReference type="SAM" id="MobiDB-lite"/>
    </source>
</evidence>
<comment type="caution">
    <text evidence="5">The sequence shown here is derived from an EMBL/GenBank/DDBJ whole genome shotgun (WGS) entry which is preliminary data.</text>
</comment>
<evidence type="ECO:0000313" key="5">
    <source>
        <dbReference type="EMBL" id="MCD2196300.1"/>
    </source>
</evidence>
<organism evidence="5 6">
    <name type="scientific">Actinomycetospora endophytica</name>
    <dbReference type="NCBI Taxonomy" id="2291215"/>
    <lineage>
        <taxon>Bacteria</taxon>
        <taxon>Bacillati</taxon>
        <taxon>Actinomycetota</taxon>
        <taxon>Actinomycetes</taxon>
        <taxon>Pseudonocardiales</taxon>
        <taxon>Pseudonocardiaceae</taxon>
        <taxon>Actinomycetospora</taxon>
    </lineage>
</organism>
<dbReference type="Gene3D" id="1.10.10.60">
    <property type="entry name" value="Homeodomain-like"/>
    <property type="match status" value="1"/>
</dbReference>
<dbReference type="InterPro" id="IPR018060">
    <property type="entry name" value="HTH_AraC"/>
</dbReference>
<feature type="domain" description="HTH araC/xylS-type" evidence="4">
    <location>
        <begin position="222"/>
        <end position="264"/>
    </location>
</feature>
<evidence type="ECO:0000256" key="1">
    <source>
        <dbReference type="ARBA" id="ARBA00023015"/>
    </source>
</evidence>
<reference evidence="5 6" key="1">
    <citation type="submission" date="2021-11" db="EMBL/GenBank/DDBJ databases">
        <title>Draft genome sequence of Actinomycetospora sp. SF1 isolated from the rhizosphere soil.</title>
        <authorList>
            <person name="Duangmal K."/>
            <person name="Chantavorakit T."/>
        </authorList>
    </citation>
    <scope>NUCLEOTIDE SEQUENCE [LARGE SCALE GENOMIC DNA]</scope>
    <source>
        <strain evidence="5 6">TBRC 5722</strain>
    </source>
</reference>
<keyword evidence="2" id="KW-0804">Transcription</keyword>
<name>A0ABS8PDF2_9PSEU</name>
<evidence type="ECO:0000259" key="4">
    <source>
        <dbReference type="PROSITE" id="PS01124"/>
    </source>
</evidence>
<gene>
    <name evidence="5" type="ORF">LQ327_23270</name>
</gene>
<evidence type="ECO:0000313" key="6">
    <source>
        <dbReference type="Proteomes" id="UP001199469"/>
    </source>
</evidence>
<feature type="compositionally biased region" description="Low complexity" evidence="3">
    <location>
        <begin position="273"/>
        <end position="291"/>
    </location>
</feature>
<dbReference type="EMBL" id="JAJNDB010000005">
    <property type="protein sequence ID" value="MCD2196300.1"/>
    <property type="molecule type" value="Genomic_DNA"/>
</dbReference>
<dbReference type="PROSITE" id="PS01124">
    <property type="entry name" value="HTH_ARAC_FAMILY_2"/>
    <property type="match status" value="1"/>
</dbReference>
<protein>
    <recommendedName>
        <fullName evidence="4">HTH araC/xylS-type domain-containing protein</fullName>
    </recommendedName>
</protein>